<evidence type="ECO:0000256" key="1">
    <source>
        <dbReference type="ARBA" id="ARBA00022741"/>
    </source>
</evidence>
<dbReference type="FunFam" id="3.40.50.300:FF:000013">
    <property type="entry name" value="PhoH family ATPase"/>
    <property type="match status" value="1"/>
</dbReference>
<sequence>MKKIYVLDTNVLLHDPTAIFAFDDNDVIIPIVVIEEIDSQKKRQDSIGRNAREVSRYLDKLRDEGRLYEGVNLKRGGSLKVELNHQVVDLLPLGLDKTKPDNRILSTAMGLNEDKDIEKPVILVTKDINMRVKSDALGIEAEDYETNKVDIEELYSGLSTLQIDPKLIDQFYTENELKLEQDFYPNEFVLLEDNVGGSQSALCRYDDKEGVIKPLIFQKPESWGIRPRNKEQQCAFDLLLNDKIKVITLVGKAGTGKTLLALAAGLEKVVEEKNFNRLLVTRPIVPMGNDLGYLPGNKEEKLRPWMQPIFDNMEFLVGGQREGEASDIIQDLQDMNLIEMEALTYIRGRSIPQQFIIVDEAQNLTPHEVKTIITRVGEGTKIILTGDPYQIDNPYLDSNSNGLTYLVERFKNEEIAGHITLNKGERSQLAELAASLL</sequence>
<proteinExistence type="predicted"/>
<reference evidence="5" key="1">
    <citation type="submission" date="2017-02" db="EMBL/GenBank/DDBJ databases">
        <authorList>
            <person name="Varghese N."/>
            <person name="Submissions S."/>
        </authorList>
    </citation>
    <scope>NUCLEOTIDE SEQUENCE [LARGE SCALE GENOMIC DNA]</scope>
    <source>
        <strain evidence="5">ATCC BAA-73</strain>
    </source>
</reference>
<accession>A0A1T4JKE1</accession>
<keyword evidence="2" id="KW-0067">ATP-binding</keyword>
<protein>
    <submittedName>
        <fullName evidence="4">PhoH-like ATPase</fullName>
    </submittedName>
</protein>
<dbReference type="SMART" id="SM00670">
    <property type="entry name" value="PINc"/>
    <property type="match status" value="1"/>
</dbReference>
<name>A0A1T4JKE1_9FIRM</name>
<dbReference type="GO" id="GO:0005524">
    <property type="term" value="F:ATP binding"/>
    <property type="evidence" value="ECO:0007669"/>
    <property type="project" value="UniProtKB-KW"/>
</dbReference>
<dbReference type="PANTHER" id="PTHR30473:SF2">
    <property type="entry name" value="PIN DOMAIN-CONTAINING PROTEIN"/>
    <property type="match status" value="1"/>
</dbReference>
<dbReference type="Gene3D" id="3.40.50.1010">
    <property type="entry name" value="5'-nuclease"/>
    <property type="match status" value="1"/>
</dbReference>
<dbReference type="EMBL" id="FUWM01000003">
    <property type="protein sequence ID" value="SJZ30660.1"/>
    <property type="molecule type" value="Genomic_DNA"/>
</dbReference>
<dbReference type="FunFam" id="3.40.50.1010:FF:000007">
    <property type="entry name" value="PhoH family protein"/>
    <property type="match status" value="1"/>
</dbReference>
<organism evidence="4 5">
    <name type="scientific">Selenihalanaerobacter shriftii</name>
    <dbReference type="NCBI Taxonomy" id="142842"/>
    <lineage>
        <taxon>Bacteria</taxon>
        <taxon>Bacillati</taxon>
        <taxon>Bacillota</taxon>
        <taxon>Clostridia</taxon>
        <taxon>Halanaerobiales</taxon>
        <taxon>Halobacteroidaceae</taxon>
        <taxon>Selenihalanaerobacter</taxon>
    </lineage>
</organism>
<dbReference type="InterPro" id="IPR051451">
    <property type="entry name" value="PhoH2-like"/>
</dbReference>
<dbReference type="AlphaFoldDB" id="A0A1T4JKE1"/>
<dbReference type="CDD" id="cd09883">
    <property type="entry name" value="PIN_VapC_PhoHL-ATPase"/>
    <property type="match status" value="1"/>
</dbReference>
<dbReference type="Pfam" id="PF02562">
    <property type="entry name" value="PhoH"/>
    <property type="match status" value="1"/>
</dbReference>
<evidence type="ECO:0000259" key="3">
    <source>
        <dbReference type="SMART" id="SM00670"/>
    </source>
</evidence>
<dbReference type="SUPFAM" id="SSF52540">
    <property type="entry name" value="P-loop containing nucleoside triphosphate hydrolases"/>
    <property type="match status" value="1"/>
</dbReference>
<evidence type="ECO:0000313" key="4">
    <source>
        <dbReference type="EMBL" id="SJZ30660.1"/>
    </source>
</evidence>
<keyword evidence="5" id="KW-1185">Reference proteome</keyword>
<evidence type="ECO:0000313" key="5">
    <source>
        <dbReference type="Proteomes" id="UP000190625"/>
    </source>
</evidence>
<feature type="domain" description="PIN" evidence="3">
    <location>
        <begin position="3"/>
        <end position="132"/>
    </location>
</feature>
<dbReference type="Proteomes" id="UP000190625">
    <property type="component" value="Unassembled WGS sequence"/>
</dbReference>
<dbReference type="InterPro" id="IPR003714">
    <property type="entry name" value="PhoH"/>
</dbReference>
<gene>
    <name evidence="4" type="ORF">SAMN02745118_00099</name>
</gene>
<dbReference type="OrthoDB" id="9773137at2"/>
<dbReference type="GO" id="GO:0005829">
    <property type="term" value="C:cytosol"/>
    <property type="evidence" value="ECO:0007669"/>
    <property type="project" value="TreeGrafter"/>
</dbReference>
<dbReference type="InterPro" id="IPR002716">
    <property type="entry name" value="PIN_dom"/>
</dbReference>
<dbReference type="PANTHER" id="PTHR30473">
    <property type="entry name" value="PROTEIN PHOH"/>
    <property type="match status" value="1"/>
</dbReference>
<dbReference type="Pfam" id="PF13638">
    <property type="entry name" value="PIN_4"/>
    <property type="match status" value="1"/>
</dbReference>
<dbReference type="STRING" id="142842.SAMN02745118_00099"/>
<dbReference type="RefSeq" id="WP_078808636.1">
    <property type="nucleotide sequence ID" value="NZ_FUWM01000003.1"/>
</dbReference>
<dbReference type="InterPro" id="IPR027417">
    <property type="entry name" value="P-loop_NTPase"/>
</dbReference>
<keyword evidence="1" id="KW-0547">Nucleotide-binding</keyword>
<evidence type="ECO:0000256" key="2">
    <source>
        <dbReference type="ARBA" id="ARBA00022840"/>
    </source>
</evidence>
<dbReference type="Gene3D" id="3.40.50.300">
    <property type="entry name" value="P-loop containing nucleotide triphosphate hydrolases"/>
    <property type="match status" value="1"/>
</dbReference>